<dbReference type="Pfam" id="PF00350">
    <property type="entry name" value="Dynamin_N"/>
    <property type="match status" value="1"/>
</dbReference>
<reference evidence="8" key="1">
    <citation type="journal article" date="2019" name="Int. J. Syst. Evol. Microbiol.">
        <title>The Global Catalogue of Microorganisms (GCM) 10K type strain sequencing project: providing services to taxonomists for standard genome sequencing and annotation.</title>
        <authorList>
            <consortium name="The Broad Institute Genomics Platform"/>
            <consortium name="The Broad Institute Genome Sequencing Center for Infectious Disease"/>
            <person name="Wu L."/>
            <person name="Ma J."/>
        </authorList>
    </citation>
    <scope>NUCLEOTIDE SEQUENCE [LARGE SCALE GENOMIC DNA]</scope>
    <source>
        <strain evidence="8">JCM 18657</strain>
    </source>
</reference>
<dbReference type="InterPro" id="IPR045063">
    <property type="entry name" value="Dynamin_N"/>
</dbReference>
<name>A0ABW2UYN3_9BACL</name>
<organism evidence="7 8">
    <name type="scientific">Paenibacillus thermoaerophilus</name>
    <dbReference type="NCBI Taxonomy" id="1215385"/>
    <lineage>
        <taxon>Bacteria</taxon>
        <taxon>Bacillati</taxon>
        <taxon>Bacillota</taxon>
        <taxon>Bacilli</taxon>
        <taxon>Bacillales</taxon>
        <taxon>Paenibacillaceae</taxon>
        <taxon>Paenibacillus</taxon>
    </lineage>
</organism>
<dbReference type="EMBL" id="JBHTGQ010000006">
    <property type="protein sequence ID" value="MFC7748969.1"/>
    <property type="molecule type" value="Genomic_DNA"/>
</dbReference>
<keyword evidence="4" id="KW-0342">GTP-binding</keyword>
<keyword evidence="2" id="KW-0547">Nucleotide-binding</keyword>
<sequence length="610" mass="66617">HLIAGADADDPAAASRFTISLFGAFSAGKSSFANALVGERVLPVSPNPTTAAINRIVPSTPEWPHGTARVKMKSEQAIRDDIAYSLAALGLEPKPGDGALDQIRKLKPADVPPKGKPHYAFLQSVLAGWNDAIPHAGAELRATMEQFREYVAVESKSCFVEWIELHYDSALAEQGIVLVDTPGADSINARHTGVAFNYIRNADAILFVTYYNHAFSQADREFLMQLGRVKDSFALDKMFFIVNAADLASSPEELAGVVRHVESNLLPFGIRNPRIYPVSSLQAVEGKLEGNGAKLSGSGLTAFESDFMRFASTELADLAVRSAEDELRRVHDTVRDWLAEAKQDAGERQRKLQRLETQAGEALAALEASVGLRADLEQLDKEIGELLYHVKQRTAYRYGDWFTMAFNASTIREDAGGVRRTLRAAGAELQRLVSYQLSQEVLATTLRLERTLGKLGEDRFARWAAELKRSVDGWQPPAMPEASFRTPEVEEQLSDVAALADERWLSGFYKSSKQFFEGRGREELRAALEPKLAEAVAAYLDRQSAMLSAAYGEQYAAWIAEQTAALKDAVAAHRDGRKAALSDDAGITGMEKALEALRELLNSSAAGAAG</sequence>
<keyword evidence="5" id="KW-0472">Membrane</keyword>
<dbReference type="SUPFAM" id="SSF52540">
    <property type="entry name" value="P-loop containing nucleoside triphosphate hydrolases"/>
    <property type="match status" value="1"/>
</dbReference>
<dbReference type="RefSeq" id="WP_379252344.1">
    <property type="nucleotide sequence ID" value="NZ_JBHTGQ010000006.1"/>
</dbReference>
<dbReference type="Proteomes" id="UP001596528">
    <property type="component" value="Unassembled WGS sequence"/>
</dbReference>
<evidence type="ECO:0000256" key="1">
    <source>
        <dbReference type="ARBA" id="ARBA00004370"/>
    </source>
</evidence>
<dbReference type="CDD" id="cd09912">
    <property type="entry name" value="DLP_2"/>
    <property type="match status" value="1"/>
</dbReference>
<evidence type="ECO:0000313" key="8">
    <source>
        <dbReference type="Proteomes" id="UP001596528"/>
    </source>
</evidence>
<evidence type="ECO:0000256" key="4">
    <source>
        <dbReference type="ARBA" id="ARBA00023134"/>
    </source>
</evidence>
<dbReference type="Gene3D" id="3.40.50.300">
    <property type="entry name" value="P-loop containing nucleotide triphosphate hydrolases"/>
    <property type="match status" value="1"/>
</dbReference>
<feature type="domain" description="Dynamin N-terminal" evidence="6">
    <location>
        <begin position="19"/>
        <end position="244"/>
    </location>
</feature>
<evidence type="ECO:0000256" key="3">
    <source>
        <dbReference type="ARBA" id="ARBA00022801"/>
    </source>
</evidence>
<dbReference type="PANTHER" id="PTHR10465:SF0">
    <property type="entry name" value="SARCALUMENIN"/>
    <property type="match status" value="1"/>
</dbReference>
<evidence type="ECO:0000313" key="7">
    <source>
        <dbReference type="EMBL" id="MFC7748969.1"/>
    </source>
</evidence>
<dbReference type="InterPro" id="IPR027417">
    <property type="entry name" value="P-loop_NTPase"/>
</dbReference>
<keyword evidence="8" id="KW-1185">Reference proteome</keyword>
<protein>
    <submittedName>
        <fullName evidence="7">Dynamin family protein</fullName>
    </submittedName>
</protein>
<evidence type="ECO:0000259" key="6">
    <source>
        <dbReference type="Pfam" id="PF00350"/>
    </source>
</evidence>
<comment type="subcellular location">
    <subcellularLocation>
        <location evidence="1">Membrane</location>
    </subcellularLocation>
</comment>
<comment type="caution">
    <text evidence="7">The sequence shown here is derived from an EMBL/GenBank/DDBJ whole genome shotgun (WGS) entry which is preliminary data.</text>
</comment>
<evidence type="ECO:0000256" key="2">
    <source>
        <dbReference type="ARBA" id="ARBA00022741"/>
    </source>
</evidence>
<accession>A0ABW2UYN3</accession>
<dbReference type="PANTHER" id="PTHR10465">
    <property type="entry name" value="TRANSMEMBRANE GTPASE FZO1"/>
    <property type="match status" value="1"/>
</dbReference>
<keyword evidence="3" id="KW-0378">Hydrolase</keyword>
<evidence type="ECO:0000256" key="5">
    <source>
        <dbReference type="ARBA" id="ARBA00023136"/>
    </source>
</evidence>
<gene>
    <name evidence="7" type="ORF">ACFQWB_03275</name>
</gene>
<feature type="non-terminal residue" evidence="7">
    <location>
        <position position="1"/>
    </location>
</feature>
<proteinExistence type="predicted"/>
<dbReference type="InterPro" id="IPR027094">
    <property type="entry name" value="Mitofusin_fam"/>
</dbReference>